<dbReference type="InterPro" id="IPR016032">
    <property type="entry name" value="Sig_transdc_resp-reg_C-effctor"/>
</dbReference>
<dbReference type="SMART" id="SM00421">
    <property type="entry name" value="HTH_LUXR"/>
    <property type="match status" value="1"/>
</dbReference>
<keyword evidence="6" id="KW-1185">Reference proteome</keyword>
<evidence type="ECO:0000256" key="1">
    <source>
        <dbReference type="ARBA" id="ARBA00023015"/>
    </source>
</evidence>
<reference evidence="5 6" key="1">
    <citation type="submission" date="2024-06" db="EMBL/GenBank/DDBJ databases">
        <authorList>
            <person name="Li Z."/>
            <person name="Jiang Y."/>
        </authorList>
    </citation>
    <scope>NUCLEOTIDE SEQUENCE [LARGE SCALE GENOMIC DNA]</scope>
    <source>
        <strain evidence="5 6">HSW-8</strain>
    </source>
</reference>
<proteinExistence type="predicted"/>
<keyword evidence="3" id="KW-0804">Transcription</keyword>
<dbReference type="Gene3D" id="1.10.10.10">
    <property type="entry name" value="Winged helix-like DNA-binding domain superfamily/Winged helix DNA-binding domain"/>
    <property type="match status" value="1"/>
</dbReference>
<dbReference type="Proteomes" id="UP001465331">
    <property type="component" value="Unassembled WGS sequence"/>
</dbReference>
<evidence type="ECO:0000256" key="3">
    <source>
        <dbReference type="ARBA" id="ARBA00023163"/>
    </source>
</evidence>
<evidence type="ECO:0000313" key="5">
    <source>
        <dbReference type="EMBL" id="MES0873641.1"/>
    </source>
</evidence>
<dbReference type="SUPFAM" id="SSF46894">
    <property type="entry name" value="C-terminal effector domain of the bipartite response regulators"/>
    <property type="match status" value="1"/>
</dbReference>
<sequence>MSASARPKPSVDSAATSARVLRERFRNAEGDAGRLRLLEATALAFAEESSLKSALAAALAQGLRFLTADCGLVLGQDGGALTVLAAHGEVLPVGARIPVGGVLAAVLRPSAQPSLREHIESRLRVGRSPEVAFELLLPLRQGGRAHGVLALMSERRRLAPTAEDLRALQALAALIATAIQHPAGPRPRLGKREASATLAQLSPREQQVLALLPRGLSNAEIAQQLGIATGTAKIHVERILHKLGVSDRTQAAVRATVWGFRA</sequence>
<dbReference type="Pfam" id="PF00196">
    <property type="entry name" value="GerE"/>
    <property type="match status" value="1"/>
</dbReference>
<dbReference type="CDD" id="cd06170">
    <property type="entry name" value="LuxR_C_like"/>
    <property type="match status" value="1"/>
</dbReference>
<organism evidence="5 6">
    <name type="scientific">Sinimarinibacterium thermocellulolyticum</name>
    <dbReference type="NCBI Taxonomy" id="3170016"/>
    <lineage>
        <taxon>Bacteria</taxon>
        <taxon>Pseudomonadati</taxon>
        <taxon>Pseudomonadota</taxon>
        <taxon>Gammaproteobacteria</taxon>
        <taxon>Nevskiales</taxon>
        <taxon>Nevskiaceae</taxon>
        <taxon>Sinimarinibacterium</taxon>
    </lineage>
</organism>
<name>A0ABV2AA29_9GAMM</name>
<keyword evidence="1" id="KW-0805">Transcription regulation</keyword>
<dbReference type="EMBL" id="JBEPIJ010000005">
    <property type="protein sequence ID" value="MES0873641.1"/>
    <property type="molecule type" value="Genomic_DNA"/>
</dbReference>
<dbReference type="InterPro" id="IPR003018">
    <property type="entry name" value="GAF"/>
</dbReference>
<comment type="caution">
    <text evidence="5">The sequence shown here is derived from an EMBL/GenBank/DDBJ whole genome shotgun (WGS) entry which is preliminary data.</text>
</comment>
<accession>A0ABV2AA29</accession>
<keyword evidence="2" id="KW-0238">DNA-binding</keyword>
<gene>
    <name evidence="5" type="ORF">ABSH63_06435</name>
</gene>
<protein>
    <submittedName>
        <fullName evidence="5">LuxR C-terminal-related transcriptional regulator</fullName>
    </submittedName>
</protein>
<dbReference type="Gene3D" id="3.30.450.40">
    <property type="match status" value="1"/>
</dbReference>
<dbReference type="PRINTS" id="PR00038">
    <property type="entry name" value="HTHLUXR"/>
</dbReference>
<dbReference type="InterPro" id="IPR036388">
    <property type="entry name" value="WH-like_DNA-bd_sf"/>
</dbReference>
<dbReference type="RefSeq" id="WP_352888427.1">
    <property type="nucleotide sequence ID" value="NZ_JBEPIJ010000005.1"/>
</dbReference>
<evidence type="ECO:0000259" key="4">
    <source>
        <dbReference type="PROSITE" id="PS50043"/>
    </source>
</evidence>
<evidence type="ECO:0000313" key="6">
    <source>
        <dbReference type="Proteomes" id="UP001465331"/>
    </source>
</evidence>
<dbReference type="SUPFAM" id="SSF55781">
    <property type="entry name" value="GAF domain-like"/>
    <property type="match status" value="1"/>
</dbReference>
<dbReference type="PANTHER" id="PTHR44688:SF16">
    <property type="entry name" value="DNA-BINDING TRANSCRIPTIONAL ACTIVATOR DEVR_DOSR"/>
    <property type="match status" value="1"/>
</dbReference>
<dbReference type="PROSITE" id="PS50043">
    <property type="entry name" value="HTH_LUXR_2"/>
    <property type="match status" value="1"/>
</dbReference>
<dbReference type="Pfam" id="PF13185">
    <property type="entry name" value="GAF_2"/>
    <property type="match status" value="1"/>
</dbReference>
<evidence type="ECO:0000256" key="2">
    <source>
        <dbReference type="ARBA" id="ARBA00023125"/>
    </source>
</evidence>
<dbReference type="PANTHER" id="PTHR44688">
    <property type="entry name" value="DNA-BINDING TRANSCRIPTIONAL ACTIVATOR DEVR_DOSR"/>
    <property type="match status" value="1"/>
</dbReference>
<dbReference type="InterPro" id="IPR029016">
    <property type="entry name" value="GAF-like_dom_sf"/>
</dbReference>
<dbReference type="InterPro" id="IPR000792">
    <property type="entry name" value="Tscrpt_reg_LuxR_C"/>
</dbReference>
<feature type="domain" description="HTH luxR-type" evidence="4">
    <location>
        <begin position="194"/>
        <end position="259"/>
    </location>
</feature>